<name>A0ABP6V8T2_9GAMM</name>
<comment type="caution">
    <text evidence="2">The sequence shown here is derived from an EMBL/GenBank/DDBJ whole genome shotgun (WGS) entry which is preliminary data.</text>
</comment>
<evidence type="ECO:0000313" key="3">
    <source>
        <dbReference type="Proteomes" id="UP001500795"/>
    </source>
</evidence>
<dbReference type="EMBL" id="BAABCX010000001">
    <property type="protein sequence ID" value="GAA3530234.1"/>
    <property type="molecule type" value="Genomic_DNA"/>
</dbReference>
<dbReference type="InterPro" id="IPR036770">
    <property type="entry name" value="Ankyrin_rpt-contain_sf"/>
</dbReference>
<protein>
    <recommendedName>
        <fullName evidence="4">Ankyrin repeat domain-containing protein</fullName>
    </recommendedName>
</protein>
<reference evidence="3" key="1">
    <citation type="journal article" date="2019" name="Int. J. Syst. Evol. Microbiol.">
        <title>The Global Catalogue of Microorganisms (GCM) 10K type strain sequencing project: providing services to taxonomists for standard genome sequencing and annotation.</title>
        <authorList>
            <consortium name="The Broad Institute Genomics Platform"/>
            <consortium name="The Broad Institute Genome Sequencing Center for Infectious Disease"/>
            <person name="Wu L."/>
            <person name="Ma J."/>
        </authorList>
    </citation>
    <scope>NUCLEOTIDE SEQUENCE [LARGE SCALE GENOMIC DNA]</scope>
    <source>
        <strain evidence="3">JCM 17110</strain>
    </source>
</reference>
<dbReference type="PROSITE" id="PS50088">
    <property type="entry name" value="ANK_REPEAT"/>
    <property type="match status" value="1"/>
</dbReference>
<organism evidence="2 3">
    <name type="scientific">Zobellella aerophila</name>
    <dbReference type="NCBI Taxonomy" id="870480"/>
    <lineage>
        <taxon>Bacteria</taxon>
        <taxon>Pseudomonadati</taxon>
        <taxon>Pseudomonadota</taxon>
        <taxon>Gammaproteobacteria</taxon>
        <taxon>Aeromonadales</taxon>
        <taxon>Aeromonadaceae</taxon>
        <taxon>Zobellella</taxon>
    </lineage>
</organism>
<dbReference type="SMART" id="SM00248">
    <property type="entry name" value="ANK"/>
    <property type="match status" value="2"/>
</dbReference>
<gene>
    <name evidence="2" type="ORF">GCM10022394_06900</name>
</gene>
<evidence type="ECO:0000313" key="2">
    <source>
        <dbReference type="EMBL" id="GAA3530234.1"/>
    </source>
</evidence>
<dbReference type="Gene3D" id="1.25.40.20">
    <property type="entry name" value="Ankyrin repeat-containing domain"/>
    <property type="match status" value="1"/>
</dbReference>
<sequence length="127" mass="13536">MDPYWQDAIKLGDLEAVCELLHLGLEVNARDRYGQTGLMLAALAGHGELVSVLIDHGADLDVTAKFGLNALMLAIIAEQPRIATMLANAGANLSQRGSGAPGFADKTAYQLAVERGMDELFSILEQP</sequence>
<keyword evidence="3" id="KW-1185">Reference proteome</keyword>
<dbReference type="Pfam" id="PF12796">
    <property type="entry name" value="Ank_2"/>
    <property type="match status" value="1"/>
</dbReference>
<dbReference type="PANTHER" id="PTHR24183:SF1">
    <property type="entry name" value="FIBRONECTIN TYPE 3 AND ANKYRIN REPEAT DOMAINS PROTEIN 1"/>
    <property type="match status" value="1"/>
</dbReference>
<dbReference type="RefSeq" id="WP_344954763.1">
    <property type="nucleotide sequence ID" value="NZ_BAABCX010000001.1"/>
</dbReference>
<accession>A0ABP6V8T2</accession>
<proteinExistence type="predicted"/>
<keyword evidence="1" id="KW-0040">ANK repeat</keyword>
<feature type="repeat" description="ANK" evidence="1">
    <location>
        <begin position="33"/>
        <end position="65"/>
    </location>
</feature>
<dbReference type="InterPro" id="IPR002110">
    <property type="entry name" value="Ankyrin_rpt"/>
</dbReference>
<dbReference type="PANTHER" id="PTHR24183">
    <property type="entry name" value="FIBRONECTIN TYPE 3 AND ANKYRIN REPEAT DOMAINS PROTEIN 1"/>
    <property type="match status" value="1"/>
</dbReference>
<evidence type="ECO:0000256" key="1">
    <source>
        <dbReference type="PROSITE-ProRule" id="PRU00023"/>
    </source>
</evidence>
<dbReference type="Proteomes" id="UP001500795">
    <property type="component" value="Unassembled WGS sequence"/>
</dbReference>
<evidence type="ECO:0008006" key="4">
    <source>
        <dbReference type="Google" id="ProtNLM"/>
    </source>
</evidence>
<dbReference type="PROSITE" id="PS50297">
    <property type="entry name" value="ANK_REP_REGION"/>
    <property type="match status" value="1"/>
</dbReference>
<dbReference type="SUPFAM" id="SSF48403">
    <property type="entry name" value="Ankyrin repeat"/>
    <property type="match status" value="1"/>
</dbReference>